<evidence type="ECO:0000313" key="5">
    <source>
        <dbReference type="Proteomes" id="UP000799779"/>
    </source>
</evidence>
<dbReference type="GO" id="GO:0005737">
    <property type="term" value="C:cytoplasm"/>
    <property type="evidence" value="ECO:0007669"/>
    <property type="project" value="TreeGrafter"/>
</dbReference>
<feature type="non-terminal residue" evidence="4">
    <location>
        <position position="74"/>
    </location>
</feature>
<dbReference type="PROSITE" id="PS50102">
    <property type="entry name" value="RRM"/>
    <property type="match status" value="1"/>
</dbReference>
<sequence length="74" mass="8168">IIVENLTKNVKVAHLEEIFGRYGPVKDVSMPLNQTYGTSRGTAYIMFEEPEHADNALVHMHEGQLDGAVLSVSV</sequence>
<dbReference type="EMBL" id="ML977594">
    <property type="protein sequence ID" value="KAF1999633.1"/>
    <property type="molecule type" value="Genomic_DNA"/>
</dbReference>
<dbReference type="GO" id="GO:0005654">
    <property type="term" value="C:nucleoplasm"/>
    <property type="evidence" value="ECO:0007669"/>
    <property type="project" value="TreeGrafter"/>
</dbReference>
<dbReference type="Proteomes" id="UP000799779">
    <property type="component" value="Unassembled WGS sequence"/>
</dbReference>
<keyword evidence="1 2" id="KW-0694">RNA-binding</keyword>
<dbReference type="InterPro" id="IPR035979">
    <property type="entry name" value="RBD_domain_sf"/>
</dbReference>
<dbReference type="InterPro" id="IPR000504">
    <property type="entry name" value="RRM_dom"/>
</dbReference>
<dbReference type="SMART" id="SM00360">
    <property type="entry name" value="RRM"/>
    <property type="match status" value="1"/>
</dbReference>
<feature type="domain" description="RRM" evidence="3">
    <location>
        <begin position="1"/>
        <end position="74"/>
    </location>
</feature>
<dbReference type="PANTHER" id="PTHR15481:SF0">
    <property type="entry name" value="LD23870P-RELATED"/>
    <property type="match status" value="1"/>
</dbReference>
<dbReference type="Pfam" id="PF00076">
    <property type="entry name" value="RRM_1"/>
    <property type="match status" value="1"/>
</dbReference>
<organism evidence="4 5">
    <name type="scientific">Amniculicola lignicola CBS 123094</name>
    <dbReference type="NCBI Taxonomy" id="1392246"/>
    <lineage>
        <taxon>Eukaryota</taxon>
        <taxon>Fungi</taxon>
        <taxon>Dikarya</taxon>
        <taxon>Ascomycota</taxon>
        <taxon>Pezizomycotina</taxon>
        <taxon>Dothideomycetes</taxon>
        <taxon>Pleosporomycetidae</taxon>
        <taxon>Pleosporales</taxon>
        <taxon>Amniculicolaceae</taxon>
        <taxon>Amniculicola</taxon>
    </lineage>
</organism>
<protein>
    <submittedName>
        <fullName evidence="4">RNA-binding domain-containing protein</fullName>
    </submittedName>
</protein>
<proteinExistence type="predicted"/>
<dbReference type="OrthoDB" id="252020at2759"/>
<gene>
    <name evidence="4" type="ORF">P154DRAFT_384263</name>
</gene>
<dbReference type="SUPFAM" id="SSF54928">
    <property type="entry name" value="RNA-binding domain, RBD"/>
    <property type="match status" value="1"/>
</dbReference>
<dbReference type="GO" id="GO:0000398">
    <property type="term" value="P:mRNA splicing, via spliceosome"/>
    <property type="evidence" value="ECO:0007669"/>
    <property type="project" value="TreeGrafter"/>
</dbReference>
<dbReference type="Gene3D" id="3.30.70.330">
    <property type="match status" value="1"/>
</dbReference>
<reference evidence="4" key="1">
    <citation type="journal article" date="2020" name="Stud. Mycol.">
        <title>101 Dothideomycetes genomes: a test case for predicting lifestyles and emergence of pathogens.</title>
        <authorList>
            <person name="Haridas S."/>
            <person name="Albert R."/>
            <person name="Binder M."/>
            <person name="Bloem J."/>
            <person name="Labutti K."/>
            <person name="Salamov A."/>
            <person name="Andreopoulos B."/>
            <person name="Baker S."/>
            <person name="Barry K."/>
            <person name="Bills G."/>
            <person name="Bluhm B."/>
            <person name="Cannon C."/>
            <person name="Castanera R."/>
            <person name="Culley D."/>
            <person name="Daum C."/>
            <person name="Ezra D."/>
            <person name="Gonzalez J."/>
            <person name="Henrissat B."/>
            <person name="Kuo A."/>
            <person name="Liang C."/>
            <person name="Lipzen A."/>
            <person name="Lutzoni F."/>
            <person name="Magnuson J."/>
            <person name="Mondo S."/>
            <person name="Nolan M."/>
            <person name="Ohm R."/>
            <person name="Pangilinan J."/>
            <person name="Park H.-J."/>
            <person name="Ramirez L."/>
            <person name="Alfaro M."/>
            <person name="Sun H."/>
            <person name="Tritt A."/>
            <person name="Yoshinaga Y."/>
            <person name="Zwiers L.-H."/>
            <person name="Turgeon B."/>
            <person name="Goodwin S."/>
            <person name="Spatafora J."/>
            <person name="Crous P."/>
            <person name="Grigoriev I."/>
        </authorList>
    </citation>
    <scope>NUCLEOTIDE SEQUENCE</scope>
    <source>
        <strain evidence="4">CBS 123094</strain>
    </source>
</reference>
<accession>A0A6A5WCN3</accession>
<dbReference type="InterPro" id="IPR012677">
    <property type="entry name" value="Nucleotide-bd_a/b_plait_sf"/>
</dbReference>
<dbReference type="PANTHER" id="PTHR15481">
    <property type="entry name" value="RIBONUCLEIC ACID BINDING PROTEIN S1"/>
    <property type="match status" value="1"/>
</dbReference>
<evidence type="ECO:0000313" key="4">
    <source>
        <dbReference type="EMBL" id="KAF1999633.1"/>
    </source>
</evidence>
<dbReference type="GO" id="GO:0003723">
    <property type="term" value="F:RNA binding"/>
    <property type="evidence" value="ECO:0007669"/>
    <property type="project" value="UniProtKB-UniRule"/>
</dbReference>
<evidence type="ECO:0000256" key="2">
    <source>
        <dbReference type="PROSITE-ProRule" id="PRU00176"/>
    </source>
</evidence>
<evidence type="ECO:0000256" key="1">
    <source>
        <dbReference type="ARBA" id="ARBA00022884"/>
    </source>
</evidence>
<dbReference type="GO" id="GO:0061574">
    <property type="term" value="C:ASAP complex"/>
    <property type="evidence" value="ECO:0007669"/>
    <property type="project" value="TreeGrafter"/>
</dbReference>
<keyword evidence="5" id="KW-1185">Reference proteome</keyword>
<name>A0A6A5WCN3_9PLEO</name>
<feature type="non-terminal residue" evidence="4">
    <location>
        <position position="1"/>
    </location>
</feature>
<evidence type="ECO:0000259" key="3">
    <source>
        <dbReference type="PROSITE" id="PS50102"/>
    </source>
</evidence>
<dbReference type="AlphaFoldDB" id="A0A6A5WCN3"/>